<keyword evidence="1" id="KW-1185">Reference proteome</keyword>
<evidence type="ECO:0000313" key="2">
    <source>
        <dbReference type="RefSeq" id="XP_074197425.1"/>
    </source>
</evidence>
<protein>
    <submittedName>
        <fullName evidence="2">Actin, cytoplasmic 1-like isoform X1</fullName>
    </submittedName>
</protein>
<organism evidence="1 2">
    <name type="scientific">Camelus bactrianus</name>
    <name type="common">Bactrian camel</name>
    <dbReference type="NCBI Taxonomy" id="9837"/>
    <lineage>
        <taxon>Eukaryota</taxon>
        <taxon>Metazoa</taxon>
        <taxon>Chordata</taxon>
        <taxon>Craniata</taxon>
        <taxon>Vertebrata</taxon>
        <taxon>Euteleostomi</taxon>
        <taxon>Mammalia</taxon>
        <taxon>Eutheria</taxon>
        <taxon>Laurasiatheria</taxon>
        <taxon>Artiodactyla</taxon>
        <taxon>Tylopoda</taxon>
        <taxon>Camelidae</taxon>
        <taxon>Camelus</taxon>
    </lineage>
</organism>
<proteinExistence type="predicted"/>
<dbReference type="Proteomes" id="UP001732780">
    <property type="component" value="Chromosome 15"/>
</dbReference>
<gene>
    <name evidence="2" type="primary">LOC105075822</name>
</gene>
<name>A0AC58NI23_CAMBA</name>
<dbReference type="RefSeq" id="XP_074197425.1">
    <property type="nucleotide sequence ID" value="XM_074341324.1"/>
</dbReference>
<sequence>MPLEEEFPETKPAVSLRASGSRSKDGLQILETLVLLFHPGSGVYELLWKLTLLAASWGVSSFLLFVWRTVRTVTLGAGGPHPFTEPACMACLMSSPSSPSGPPAPGPPLCPVQPCPPAPPAPLDAISMCPSEEEKEKPSSSNMEESVTEPEIGKPENVSETFGIAPGEVTEHDPLIYVDGADTTTTFGHLTMPESGESDEAEVFSDKEEGLSEPEIDRSVYVSEMIDIASEERTDDGHLTYVIGEQKSCTLRIQEETESSSHLESISESLPQMYVDISPGAAGQTGKNILSGQIEGVSYISSCTSGSRNFKMTAETTSTPTAQASHRSAFATGLHHHQFAMDNNTAAIVVDNGSGMCKAGFAGNDAPQAIFPSVMGRPRYQGVMVGMGQKDSYVGNEAQSKRGILTLKYPIEHGIVTNWDDMEKIWHHTFYELRVAPEEHPVLLTEAPLNPKANREKMTQIMFETFNTPAMYVAIQAVLSLYTSGRTTGIVMDSGDGVTHTVPTYEGYALPHAILRLDLAGRDLTDYLMKILMERGYRFTTTAEREIMRDIKEKLCYVALDLEQEIATAASSSSLEKSYELPDGQVITIGSERFRCPEALFQPAFLGLEACGIHETTFNSIMKCDVDIRKDLYANTVLSGGTTMYPGITGRMQKELTALAPSMVKVKIIAPSERKYSVWMGGSILASLPTFQQMWISNQEYDESGPSIIHRKCF</sequence>
<accession>A0AC58NI23</accession>
<reference evidence="2" key="1">
    <citation type="submission" date="2025-08" db="UniProtKB">
        <authorList>
            <consortium name="RefSeq"/>
        </authorList>
    </citation>
    <scope>IDENTIFICATION</scope>
    <source>
        <tissue evidence="2">Blood</tissue>
    </source>
</reference>
<evidence type="ECO:0000313" key="1">
    <source>
        <dbReference type="Proteomes" id="UP001732780"/>
    </source>
</evidence>